<dbReference type="Gene3D" id="3.90.650.10">
    <property type="entry name" value="PurM-like C-terminal domain"/>
    <property type="match status" value="1"/>
</dbReference>
<dbReference type="GO" id="GO:0000287">
    <property type="term" value="F:magnesium ion binding"/>
    <property type="evidence" value="ECO:0007669"/>
    <property type="project" value="UniProtKB-UniRule"/>
</dbReference>
<dbReference type="EC" id="2.7.4.16" evidence="1"/>
<dbReference type="PANTHER" id="PTHR30270:SF0">
    <property type="entry name" value="THIAMINE-MONOPHOSPHATE KINASE"/>
    <property type="match status" value="1"/>
</dbReference>
<dbReference type="Pfam" id="PF00586">
    <property type="entry name" value="AIRS"/>
    <property type="match status" value="1"/>
</dbReference>
<sequence>MRRWTHCVVHPKKEPAIDALDPSVTVADIGEFALIDRSVRGRVHPPSTLLGPGDDAAVVAAPDGRVVATTDMLMQDKHFRLDWSSPRDIGRKAIAQNGADIAAMGARCTGFLVALGCPSSLSVSVVDELNEGMWEEAVRAGAAVVGGDVVGSTQLVISITALGDLEGRRPVLRSGARPGDVVALRGDSGRSAAGLALLEAGDVRFPELILSHRVPQPHYESGPAAAIAGATSMADISDGLVADLTHIAEASGVDVDLDSEVLTPSDELNSAAESLGLDALQWILTGGEDHALVGTFPSTATLPDGWRRIGRVTGGGGSVTVEGRPVEGTPGWTSF</sequence>
<dbReference type="GO" id="GO:0009228">
    <property type="term" value="P:thiamine biosynthetic process"/>
    <property type="evidence" value="ECO:0007669"/>
    <property type="project" value="UniProtKB-KW"/>
</dbReference>
<keyword evidence="1" id="KW-0460">Magnesium</keyword>
<reference evidence="5" key="2">
    <citation type="submission" date="2020-09" db="EMBL/GenBank/DDBJ databases">
        <authorList>
            <person name="Sun Q."/>
            <person name="Sedlacek I."/>
        </authorList>
    </citation>
    <scope>NUCLEOTIDE SEQUENCE</scope>
    <source>
        <strain evidence="5">CCM 7905</strain>
    </source>
</reference>
<dbReference type="HAMAP" id="MF_02128">
    <property type="entry name" value="TMP_kinase"/>
    <property type="match status" value="1"/>
</dbReference>
<dbReference type="PANTHER" id="PTHR30270">
    <property type="entry name" value="THIAMINE-MONOPHOSPHATE KINASE"/>
    <property type="match status" value="1"/>
</dbReference>
<keyword evidence="6" id="KW-1185">Reference proteome</keyword>
<keyword evidence="1" id="KW-0479">Metal-binding</keyword>
<evidence type="ECO:0000259" key="3">
    <source>
        <dbReference type="Pfam" id="PF00586"/>
    </source>
</evidence>
<dbReference type="InterPro" id="IPR016188">
    <property type="entry name" value="PurM-like_N"/>
</dbReference>
<gene>
    <name evidence="1 5" type="primary">thiL</name>
    <name evidence="5" type="ORF">GCM10007304_20730</name>
</gene>
<dbReference type="InterPro" id="IPR006283">
    <property type="entry name" value="ThiL-like"/>
</dbReference>
<dbReference type="GO" id="GO:0009229">
    <property type="term" value="P:thiamine diphosphate biosynthetic process"/>
    <property type="evidence" value="ECO:0007669"/>
    <property type="project" value="UniProtKB-UniRule"/>
</dbReference>
<dbReference type="EMBL" id="BMCU01000002">
    <property type="protein sequence ID" value="GGG06452.1"/>
    <property type="molecule type" value="Genomic_DNA"/>
</dbReference>
<dbReference type="NCBIfam" id="TIGR01379">
    <property type="entry name" value="thiL"/>
    <property type="match status" value="1"/>
</dbReference>
<feature type="binding site" evidence="1">
    <location>
        <position position="235"/>
    </location>
    <ligand>
        <name>Mg(2+)</name>
        <dbReference type="ChEBI" id="CHEBI:18420"/>
        <label>3</label>
    </ligand>
</feature>
<keyword evidence="1" id="KW-0067">ATP-binding</keyword>
<keyword evidence="1" id="KW-0547">Nucleotide-binding</keyword>
<feature type="binding site" evidence="1">
    <location>
        <position position="78"/>
    </location>
    <ligand>
        <name>substrate</name>
    </ligand>
</feature>
<comment type="miscellaneous">
    <text evidence="1">Reaction mechanism of ThiL seems to utilize a direct, inline transfer of the gamma-phosphate of ATP to TMP rather than a phosphorylated enzyme intermediate.</text>
</comment>
<feature type="domain" description="PurM-like N-terminal" evidence="3">
    <location>
        <begin position="53"/>
        <end position="163"/>
    </location>
</feature>
<dbReference type="Gene3D" id="3.30.1330.10">
    <property type="entry name" value="PurM-like, N-terminal domain"/>
    <property type="match status" value="1"/>
</dbReference>
<name>A0A917D301_9NOCA</name>
<feature type="binding site" evidence="1">
    <location>
        <position position="148"/>
    </location>
    <ligand>
        <name>Mg(2+)</name>
        <dbReference type="ChEBI" id="CHEBI:18420"/>
        <label>1</label>
    </ligand>
</feature>
<keyword evidence="1" id="KW-0808">Transferase</keyword>
<feature type="region of interest" description="Disordered" evidence="2">
    <location>
        <begin position="314"/>
        <end position="335"/>
    </location>
</feature>
<keyword evidence="1 5" id="KW-0418">Kinase</keyword>
<dbReference type="InterPro" id="IPR036921">
    <property type="entry name" value="PurM-like_N_sf"/>
</dbReference>
<feature type="binding site" evidence="1">
    <location>
        <position position="71"/>
    </location>
    <ligand>
        <name>Mg(2+)</name>
        <dbReference type="ChEBI" id="CHEBI:18420"/>
        <label>1</label>
    </ligand>
</feature>
<comment type="catalytic activity">
    <reaction evidence="1">
        <text>thiamine phosphate + ATP = thiamine diphosphate + ADP</text>
        <dbReference type="Rhea" id="RHEA:15913"/>
        <dbReference type="ChEBI" id="CHEBI:30616"/>
        <dbReference type="ChEBI" id="CHEBI:37575"/>
        <dbReference type="ChEBI" id="CHEBI:58937"/>
        <dbReference type="ChEBI" id="CHEBI:456216"/>
        <dbReference type="EC" id="2.7.4.16"/>
    </reaction>
</comment>
<feature type="binding site" evidence="1">
    <location>
        <position position="100"/>
    </location>
    <ligand>
        <name>Mg(2+)</name>
        <dbReference type="ChEBI" id="CHEBI:18420"/>
        <label>3</label>
    </ligand>
</feature>
<feature type="binding site" evidence="1">
    <location>
        <position position="71"/>
    </location>
    <ligand>
        <name>Mg(2+)</name>
        <dbReference type="ChEBI" id="CHEBI:18420"/>
        <label>2</label>
    </ligand>
</feature>
<comment type="function">
    <text evidence="1">Catalyzes the ATP-dependent phosphorylation of thiamine-monophosphate (TMP) to form thiamine-pyrophosphate (TPP), the active form of vitamin B1.</text>
</comment>
<feature type="binding site" evidence="1">
    <location>
        <position position="100"/>
    </location>
    <ligand>
        <name>Mg(2+)</name>
        <dbReference type="ChEBI" id="CHEBI:18420"/>
        <label>2</label>
    </ligand>
</feature>
<feature type="binding site" evidence="1">
    <location>
        <position position="237"/>
    </location>
    <ligand>
        <name>ATP</name>
        <dbReference type="ChEBI" id="CHEBI:30616"/>
    </ligand>
</feature>
<dbReference type="GO" id="GO:0005524">
    <property type="term" value="F:ATP binding"/>
    <property type="evidence" value="ECO:0007669"/>
    <property type="project" value="UniProtKB-UniRule"/>
</dbReference>
<dbReference type="PIRSF" id="PIRSF005303">
    <property type="entry name" value="Thiam_monoph_kin"/>
    <property type="match status" value="1"/>
</dbReference>
<feature type="binding site" evidence="1">
    <location>
        <position position="332"/>
    </location>
    <ligand>
        <name>substrate</name>
    </ligand>
</feature>
<evidence type="ECO:0000259" key="4">
    <source>
        <dbReference type="Pfam" id="PF02769"/>
    </source>
</evidence>
<comment type="similarity">
    <text evidence="1">Belongs to the thiamine-monophosphate kinase family.</text>
</comment>
<protein>
    <recommendedName>
        <fullName evidence="1">Thiamine-monophosphate kinase</fullName>
        <shortName evidence="1">TMP kinase</shortName>
        <shortName evidence="1">Thiamine-phosphate kinase</shortName>
        <ecNumber evidence="1">2.7.4.16</ecNumber>
    </recommendedName>
</protein>
<feature type="binding site" evidence="1">
    <location>
        <position position="55"/>
    </location>
    <ligand>
        <name>Mg(2+)</name>
        <dbReference type="ChEBI" id="CHEBI:18420"/>
        <label>3</label>
    </ligand>
</feature>
<dbReference type="RefSeq" id="WP_229745929.1">
    <property type="nucleotide sequence ID" value="NZ_BMCU01000002.1"/>
</dbReference>
<dbReference type="AlphaFoldDB" id="A0A917D301"/>
<keyword evidence="1" id="KW-0784">Thiamine biosynthesis</keyword>
<dbReference type="NCBIfam" id="NF004351">
    <property type="entry name" value="PRK05731.1-4"/>
    <property type="match status" value="1"/>
</dbReference>
<dbReference type="InterPro" id="IPR036676">
    <property type="entry name" value="PurM-like_C_sf"/>
</dbReference>
<feature type="binding site" evidence="1">
    <location>
        <position position="288"/>
    </location>
    <ligand>
        <name>substrate</name>
    </ligand>
</feature>
<dbReference type="Proteomes" id="UP000654257">
    <property type="component" value="Unassembled WGS sequence"/>
</dbReference>
<feature type="binding site" evidence="1">
    <location>
        <position position="70"/>
    </location>
    <ligand>
        <name>Mg(2+)</name>
        <dbReference type="ChEBI" id="CHEBI:18420"/>
        <label>1</label>
    </ligand>
</feature>
<feature type="binding site" evidence="1">
    <location>
        <position position="173"/>
    </location>
    <ligand>
        <name>ATP</name>
        <dbReference type="ChEBI" id="CHEBI:30616"/>
    </ligand>
</feature>
<feature type="binding site" evidence="1">
    <location>
        <begin position="147"/>
        <end position="148"/>
    </location>
    <ligand>
        <name>ATP</name>
        <dbReference type="ChEBI" id="CHEBI:30616"/>
    </ligand>
</feature>
<dbReference type="Pfam" id="PF02769">
    <property type="entry name" value="AIRS_C"/>
    <property type="match status" value="1"/>
</dbReference>
<feature type="binding site" evidence="1">
    <location>
        <position position="55"/>
    </location>
    <ligand>
        <name>Mg(2+)</name>
        <dbReference type="ChEBI" id="CHEBI:18420"/>
        <label>4</label>
    </ligand>
</feature>
<evidence type="ECO:0000256" key="2">
    <source>
        <dbReference type="SAM" id="MobiDB-lite"/>
    </source>
</evidence>
<feature type="binding site" evidence="1">
    <location>
        <position position="238"/>
    </location>
    <ligand>
        <name>Mg(2+)</name>
        <dbReference type="ChEBI" id="CHEBI:18420"/>
        <label>5</label>
    </ligand>
</feature>
<proteinExistence type="inferred from homology"/>
<feature type="binding site" evidence="1">
    <location>
        <position position="100"/>
    </location>
    <ligand>
        <name>Mg(2+)</name>
        <dbReference type="ChEBI" id="CHEBI:18420"/>
        <label>4</label>
    </ligand>
</feature>
<dbReference type="InterPro" id="IPR010918">
    <property type="entry name" value="PurM-like_C_dom"/>
</dbReference>
<comment type="pathway">
    <text evidence="1">Cofactor biosynthesis; thiamine diphosphate biosynthesis; thiamine diphosphate from thiamine phosphate: step 1/1.</text>
</comment>
<dbReference type="SUPFAM" id="SSF56042">
    <property type="entry name" value="PurM C-terminal domain-like"/>
    <property type="match status" value="1"/>
</dbReference>
<dbReference type="GO" id="GO:0009030">
    <property type="term" value="F:thiamine-phosphate kinase activity"/>
    <property type="evidence" value="ECO:0007669"/>
    <property type="project" value="UniProtKB-UniRule"/>
</dbReference>
<comment type="caution">
    <text evidence="5">The sequence shown here is derived from an EMBL/GenBank/DDBJ whole genome shotgun (WGS) entry which is preliminary data.</text>
</comment>
<dbReference type="SUPFAM" id="SSF55326">
    <property type="entry name" value="PurM N-terminal domain-like"/>
    <property type="match status" value="1"/>
</dbReference>
<evidence type="ECO:0000313" key="6">
    <source>
        <dbReference type="Proteomes" id="UP000654257"/>
    </source>
</evidence>
<feature type="binding site" evidence="1">
    <location>
        <position position="69"/>
    </location>
    <ligand>
        <name>Mg(2+)</name>
        <dbReference type="ChEBI" id="CHEBI:18420"/>
        <label>4</label>
    </ligand>
</feature>
<feature type="domain" description="PurM-like C-terminal" evidence="4">
    <location>
        <begin position="177"/>
        <end position="273"/>
    </location>
</feature>
<accession>A0A917D301</accession>
<evidence type="ECO:0000256" key="1">
    <source>
        <dbReference type="HAMAP-Rule" id="MF_02128"/>
    </source>
</evidence>
<evidence type="ECO:0000313" key="5">
    <source>
        <dbReference type="EMBL" id="GGG06452.1"/>
    </source>
</evidence>
<dbReference type="CDD" id="cd02194">
    <property type="entry name" value="ThiL"/>
    <property type="match status" value="1"/>
</dbReference>
<comment type="caution">
    <text evidence="1">Lacks conserved residue(s) required for the propagation of feature annotation.</text>
</comment>
<organism evidence="5 6">
    <name type="scientific">Rhodococcoides trifolii</name>
    <dbReference type="NCBI Taxonomy" id="908250"/>
    <lineage>
        <taxon>Bacteria</taxon>
        <taxon>Bacillati</taxon>
        <taxon>Actinomycetota</taxon>
        <taxon>Actinomycetes</taxon>
        <taxon>Mycobacteriales</taxon>
        <taxon>Nocardiaceae</taxon>
        <taxon>Rhodococcoides</taxon>
    </lineage>
</organism>
<reference evidence="5" key="1">
    <citation type="journal article" date="2014" name="Int. J. Syst. Evol. Microbiol.">
        <title>Complete genome sequence of Corynebacterium casei LMG S-19264T (=DSM 44701T), isolated from a smear-ripened cheese.</title>
        <authorList>
            <consortium name="US DOE Joint Genome Institute (JGI-PGF)"/>
            <person name="Walter F."/>
            <person name="Albersmeier A."/>
            <person name="Kalinowski J."/>
            <person name="Ruckert C."/>
        </authorList>
    </citation>
    <scope>NUCLEOTIDE SEQUENCE</scope>
    <source>
        <strain evidence="5">CCM 7905</strain>
    </source>
</reference>